<dbReference type="PANTHER" id="PTHR45772">
    <property type="entry name" value="CONSERVED COMPONENT OF ABC TRANSPORTER FOR NATURAL AMINO ACIDS-RELATED"/>
    <property type="match status" value="1"/>
</dbReference>
<evidence type="ECO:0000259" key="4">
    <source>
        <dbReference type="PROSITE" id="PS50893"/>
    </source>
</evidence>
<dbReference type="Gene3D" id="3.40.50.300">
    <property type="entry name" value="P-loop containing nucleotide triphosphate hydrolases"/>
    <property type="match status" value="1"/>
</dbReference>
<dbReference type="SMART" id="SM00382">
    <property type="entry name" value="AAA"/>
    <property type="match status" value="1"/>
</dbReference>
<dbReference type="Pfam" id="PF12399">
    <property type="entry name" value="BCA_ABC_TP_C"/>
    <property type="match status" value="1"/>
</dbReference>
<dbReference type="Proteomes" id="UP000196475">
    <property type="component" value="Unassembled WGS sequence"/>
</dbReference>
<dbReference type="FunFam" id="3.40.50.300:FF:000421">
    <property type="entry name" value="Branched-chain amino acid ABC transporter ATP-binding protein"/>
    <property type="match status" value="1"/>
</dbReference>
<evidence type="ECO:0000256" key="2">
    <source>
        <dbReference type="ARBA" id="ARBA00022741"/>
    </source>
</evidence>
<feature type="domain" description="ABC transporter" evidence="4">
    <location>
        <begin position="6"/>
        <end position="239"/>
    </location>
</feature>
<comment type="caution">
    <text evidence="5">The sequence shown here is derived from an EMBL/GenBank/DDBJ whole genome shotgun (WGS) entry which is preliminary data.</text>
</comment>
<dbReference type="InterPro" id="IPR032823">
    <property type="entry name" value="BCA_ABC_TP_C"/>
</dbReference>
<dbReference type="AlphaFoldDB" id="A0A1Y3PUW8"/>
<organism evidence="5 6">
    <name type="scientific">Bacillus thermozeamaize</name>
    <dbReference type="NCBI Taxonomy" id="230954"/>
    <lineage>
        <taxon>Bacteria</taxon>
        <taxon>Bacillati</taxon>
        <taxon>Bacillota</taxon>
        <taxon>Bacilli</taxon>
        <taxon>Bacillales</taxon>
        <taxon>Bacillaceae</taxon>
        <taxon>Bacillus</taxon>
    </lineage>
</organism>
<dbReference type="InterPro" id="IPR027417">
    <property type="entry name" value="P-loop_NTPase"/>
</dbReference>
<gene>
    <name evidence="5" type="ORF">BAA01_09620</name>
</gene>
<dbReference type="CDD" id="cd03219">
    <property type="entry name" value="ABC_Mj1267_LivG_branched"/>
    <property type="match status" value="1"/>
</dbReference>
<protein>
    <recommendedName>
        <fullName evidence="4">ABC transporter domain-containing protein</fullName>
    </recommendedName>
</protein>
<dbReference type="InterPro" id="IPR003439">
    <property type="entry name" value="ABC_transporter-like_ATP-bd"/>
</dbReference>
<accession>A0A1Y3PUW8</accession>
<dbReference type="GO" id="GO:0016887">
    <property type="term" value="F:ATP hydrolysis activity"/>
    <property type="evidence" value="ECO:0007669"/>
    <property type="project" value="InterPro"/>
</dbReference>
<keyword evidence="1" id="KW-0813">Transport</keyword>
<proteinExistence type="predicted"/>
<evidence type="ECO:0000313" key="6">
    <source>
        <dbReference type="Proteomes" id="UP000196475"/>
    </source>
</evidence>
<keyword evidence="2" id="KW-0547">Nucleotide-binding</keyword>
<dbReference type="SUPFAM" id="SSF52540">
    <property type="entry name" value="P-loop containing nucleoside triphosphate hydrolases"/>
    <property type="match status" value="1"/>
</dbReference>
<evidence type="ECO:0000256" key="1">
    <source>
        <dbReference type="ARBA" id="ARBA00022448"/>
    </source>
</evidence>
<dbReference type="InterPro" id="IPR051120">
    <property type="entry name" value="ABC_AA/LPS_Transport"/>
</dbReference>
<evidence type="ECO:0000256" key="3">
    <source>
        <dbReference type="ARBA" id="ARBA00022840"/>
    </source>
</evidence>
<dbReference type="EMBL" id="LZRT01000004">
    <property type="protein sequence ID" value="OUM91142.1"/>
    <property type="molecule type" value="Genomic_DNA"/>
</dbReference>
<dbReference type="InterPro" id="IPR003593">
    <property type="entry name" value="AAA+_ATPase"/>
</dbReference>
<dbReference type="GO" id="GO:0005886">
    <property type="term" value="C:plasma membrane"/>
    <property type="evidence" value="ECO:0007669"/>
    <property type="project" value="TreeGrafter"/>
</dbReference>
<sequence>MSQVLLDVKNIGINFGGLAAVSDLSFQVKTGEILGLIGPNGAGKSTTFNLISGFYKLSTGKVYFHGVEITNRPPEYLNRQGIVRTFQSNVLFDSMTVSENLYLGALMSGDKKAARLEQVDKILHFLDLYEVKNELAKNLSHGYQRMLGIGVALATKPKLLLLDEPLTGMNPVEIDRAVEILQKINTEMKITIVIVEHNMRAVMTLCHRIVVLNYGKKLFEGTPEEVRNNEEVIGAYLGKTAKTDS</sequence>
<keyword evidence="3" id="KW-0067">ATP-binding</keyword>
<evidence type="ECO:0000313" key="5">
    <source>
        <dbReference type="EMBL" id="OUM91142.1"/>
    </source>
</evidence>
<dbReference type="GO" id="GO:0005524">
    <property type="term" value="F:ATP binding"/>
    <property type="evidence" value="ECO:0007669"/>
    <property type="project" value="UniProtKB-KW"/>
</dbReference>
<dbReference type="PROSITE" id="PS50893">
    <property type="entry name" value="ABC_TRANSPORTER_2"/>
    <property type="match status" value="1"/>
</dbReference>
<dbReference type="Pfam" id="PF00005">
    <property type="entry name" value="ABC_tran"/>
    <property type="match status" value="1"/>
</dbReference>
<reference evidence="6" key="1">
    <citation type="submission" date="2016-06" db="EMBL/GenBank/DDBJ databases">
        <authorList>
            <person name="Nascimento L."/>
            <person name="Pereira R.V."/>
            <person name="Martins L.F."/>
            <person name="Quaggio R.B."/>
            <person name="Silva A.M."/>
            <person name="Setubal J.C."/>
        </authorList>
    </citation>
    <scope>NUCLEOTIDE SEQUENCE [LARGE SCALE GENOMIC DNA]</scope>
</reference>
<name>A0A1Y3PUW8_9BACI</name>